<gene>
    <name evidence="1" type="ORF">AFUS01_LOCUS17363</name>
</gene>
<evidence type="ECO:0000313" key="1">
    <source>
        <dbReference type="EMBL" id="CAG7728597.1"/>
    </source>
</evidence>
<keyword evidence="2" id="KW-1185">Reference proteome</keyword>
<reference evidence="1" key="1">
    <citation type="submission" date="2021-06" db="EMBL/GenBank/DDBJ databases">
        <authorList>
            <person name="Hodson N. C."/>
            <person name="Mongue J. A."/>
            <person name="Jaron S. K."/>
        </authorList>
    </citation>
    <scope>NUCLEOTIDE SEQUENCE</scope>
</reference>
<evidence type="ECO:0000313" key="2">
    <source>
        <dbReference type="Proteomes" id="UP000708208"/>
    </source>
</evidence>
<dbReference type="AlphaFoldDB" id="A0A8J2P792"/>
<organism evidence="1 2">
    <name type="scientific">Allacma fusca</name>
    <dbReference type="NCBI Taxonomy" id="39272"/>
    <lineage>
        <taxon>Eukaryota</taxon>
        <taxon>Metazoa</taxon>
        <taxon>Ecdysozoa</taxon>
        <taxon>Arthropoda</taxon>
        <taxon>Hexapoda</taxon>
        <taxon>Collembola</taxon>
        <taxon>Symphypleona</taxon>
        <taxon>Sminthuridae</taxon>
        <taxon>Allacma</taxon>
    </lineage>
</organism>
<feature type="non-terminal residue" evidence="1">
    <location>
        <position position="1"/>
    </location>
</feature>
<accession>A0A8J2P792</accession>
<dbReference type="Proteomes" id="UP000708208">
    <property type="component" value="Unassembled WGS sequence"/>
</dbReference>
<name>A0A8J2P792_9HEXA</name>
<comment type="caution">
    <text evidence="1">The sequence shown here is derived from an EMBL/GenBank/DDBJ whole genome shotgun (WGS) entry which is preliminary data.</text>
</comment>
<dbReference type="EMBL" id="CAJVCH010165419">
    <property type="protein sequence ID" value="CAG7728597.1"/>
    <property type="molecule type" value="Genomic_DNA"/>
</dbReference>
<protein>
    <submittedName>
        <fullName evidence="1">Uncharacterized protein</fullName>
    </submittedName>
</protein>
<sequence length="94" mass="10792">MPQQCQGFMFQQYIGGSNKGVYIVYIEYFLLIFSPEAGIKRLTEISIKLASLLCLKKAAKKTVQNFQVSFQDYFPYNNFKTATFIQTDTPVVKT</sequence>
<proteinExistence type="predicted"/>